<proteinExistence type="predicted"/>
<evidence type="ECO:0000256" key="1">
    <source>
        <dbReference type="SAM" id="Phobius"/>
    </source>
</evidence>
<feature type="transmembrane region" description="Helical" evidence="1">
    <location>
        <begin position="7"/>
        <end position="24"/>
    </location>
</feature>
<organism evidence="2 3">
    <name type="scientific">Neotamlana laminarinivorans</name>
    <dbReference type="NCBI Taxonomy" id="2883124"/>
    <lineage>
        <taxon>Bacteria</taxon>
        <taxon>Pseudomonadati</taxon>
        <taxon>Bacteroidota</taxon>
        <taxon>Flavobacteriia</taxon>
        <taxon>Flavobacteriales</taxon>
        <taxon>Flavobacteriaceae</taxon>
        <taxon>Neotamlana</taxon>
    </lineage>
</organism>
<gene>
    <name evidence="2" type="ORF">LG649_01370</name>
</gene>
<keyword evidence="3" id="KW-1185">Reference proteome</keyword>
<keyword evidence="1" id="KW-1133">Transmembrane helix</keyword>
<feature type="transmembrane region" description="Helical" evidence="1">
    <location>
        <begin position="185"/>
        <end position="206"/>
    </location>
</feature>
<keyword evidence="1" id="KW-0812">Transmembrane</keyword>
<evidence type="ECO:0000313" key="3">
    <source>
        <dbReference type="Proteomes" id="UP001139199"/>
    </source>
</evidence>
<comment type="caution">
    <text evidence="2">The sequence shown here is derived from an EMBL/GenBank/DDBJ whole genome shotgun (WGS) entry which is preliminary data.</text>
</comment>
<feature type="transmembrane region" description="Helical" evidence="1">
    <location>
        <begin position="161"/>
        <end position="178"/>
    </location>
</feature>
<dbReference type="EMBL" id="JAJAPW010000001">
    <property type="protein sequence ID" value="MCB4797474.1"/>
    <property type="molecule type" value="Genomic_DNA"/>
</dbReference>
<protein>
    <submittedName>
        <fullName evidence="2">Uncharacterized protein</fullName>
    </submittedName>
</protein>
<dbReference type="RefSeq" id="WP_226540138.1">
    <property type="nucleotide sequence ID" value="NZ_JAJAPW010000001.1"/>
</dbReference>
<feature type="transmembrane region" description="Helical" evidence="1">
    <location>
        <begin position="30"/>
        <end position="48"/>
    </location>
</feature>
<feature type="transmembrane region" description="Helical" evidence="1">
    <location>
        <begin position="55"/>
        <end position="77"/>
    </location>
</feature>
<dbReference type="Proteomes" id="UP001139199">
    <property type="component" value="Unassembled WGS sequence"/>
</dbReference>
<feature type="transmembrane region" description="Helical" evidence="1">
    <location>
        <begin position="123"/>
        <end position="141"/>
    </location>
</feature>
<name>A0A9X1L2E2_9FLAO</name>
<accession>A0A9X1L2E2</accession>
<feature type="transmembrane region" description="Helical" evidence="1">
    <location>
        <begin position="212"/>
        <end position="229"/>
    </location>
</feature>
<feature type="transmembrane region" description="Helical" evidence="1">
    <location>
        <begin position="92"/>
        <end position="111"/>
    </location>
</feature>
<keyword evidence="1" id="KW-0472">Membrane</keyword>
<reference evidence="2" key="1">
    <citation type="submission" date="2021-10" db="EMBL/GenBank/DDBJ databases">
        <title>Tamlana sargassums sp. nov., and Tamlana laminarinivorans sp. nov., two new bacteria isolated from the brown alga.</title>
        <authorList>
            <person name="Li J."/>
        </authorList>
    </citation>
    <scope>NUCLEOTIDE SEQUENCE</scope>
    <source>
        <strain evidence="2">PT2-4</strain>
    </source>
</reference>
<dbReference type="AlphaFoldDB" id="A0A9X1L2E2"/>
<evidence type="ECO:0000313" key="2">
    <source>
        <dbReference type="EMBL" id="MCB4797474.1"/>
    </source>
</evidence>
<sequence length="246" mass="28554">MKITKVLIGLLIVCYVCFTFYEVLGNYDLSIIFDNLLVPIITIGYFFALKKKSLWVSLFLIFYSVSDLLAICFNVVLNNYSLNTNLVLSYDYYLANLLYDLAHIFLIFEIAKYLSLKFVLKNLKLHLIVLVLLNIYLAYVIQMVSESNYTFPFENILELTYNVIVLSLLSIALLSYLYQDNRKSLFLFLGALCIVFSEIMDIAFIYVKEVSLIHILGTSFTVLAFLLVYKQSYFTNSSRGYNLIRR</sequence>